<sequence length="662" mass="74808">MRLRHFLRKTTKKASPIAVHLCMILGVALYTIFGAIVMQRLESPSAVESQTDGSKSAISRRALPANENELDESPKELDDNGIDIKATMDANQIMRSRKCVVKVLKRFSHRNCTDYVLRQSTIQAIDQCYHIVASNQHSLDHLVFRHSSTGMQLVKPEAEYIEPWSFTDSVLFTFTIITTIGYGNVAPRTFGGRLFCICYGLVGVPFALLAIADLGKFISEILEGWERAYRKFYRQLERRWVHYRNTGNFSLRPQKFDSSGRLLARNTNTTLSRTPTATDGDLSLAEKGSLFRPVDSSDTSDHISSTSEDRRTSQQSGSDDTKHEEKEDDDDEEEEVYNHKMALLVMFIIYIFGGAFLLASYEPDMTLFKAIYFNFVSLTSIGLGDVVPQSETYMVLTLLYIAIGLALTTIAIEIFADTLKKLHYFGRKIENVGNVVIWFGGKSITMKALVKNLGDQFNLPTTTIKTLDLDTFVDNAIKVEEGELETLRPAPIEPEDLELEEVHYADDEEEMWIPQKTPTPKDPTPEPEPDPVPTPTFTCREPTPPVEKEPETAREPTPPQPDTAREPTPDESTYEDDKRKAYSEEAWRRYQEYQKQWRKFRQTSSNATVVRRESSSTSPNVERGASISSSTGLEPFSPASTPFLSSSPSTSKVTKPTKKRRF</sequence>
<gene>
    <name evidence="12" type="ORF">DdX_08400</name>
</gene>
<dbReference type="Pfam" id="PF07885">
    <property type="entry name" value="Ion_trans_2"/>
    <property type="match status" value="2"/>
</dbReference>
<keyword evidence="4 10" id="KW-1133">Transmembrane helix</keyword>
<accession>A0AAD4R6Z8</accession>
<reference evidence="12" key="1">
    <citation type="submission" date="2022-01" db="EMBL/GenBank/DDBJ databases">
        <title>Genome Sequence Resource for Two Populations of Ditylenchus destructor, the Migratory Endoparasitic Phytonematode.</title>
        <authorList>
            <person name="Zhang H."/>
            <person name="Lin R."/>
            <person name="Xie B."/>
        </authorList>
    </citation>
    <scope>NUCLEOTIDE SEQUENCE</scope>
    <source>
        <strain evidence="12">BazhouSP</strain>
    </source>
</reference>
<keyword evidence="3 8" id="KW-0812">Transmembrane</keyword>
<keyword evidence="2 8" id="KW-0813">Transport</keyword>
<evidence type="ECO:0000256" key="6">
    <source>
        <dbReference type="ARBA" id="ARBA00023136"/>
    </source>
</evidence>
<comment type="subcellular location">
    <subcellularLocation>
        <location evidence="1">Membrane</location>
        <topology evidence="1">Multi-pass membrane protein</topology>
    </subcellularLocation>
</comment>
<protein>
    <submittedName>
        <fullName evidence="12">Ion channel domain-containing protein</fullName>
    </submittedName>
</protein>
<dbReference type="GO" id="GO:0015271">
    <property type="term" value="F:outward rectifier potassium channel activity"/>
    <property type="evidence" value="ECO:0007669"/>
    <property type="project" value="TreeGrafter"/>
</dbReference>
<feature type="transmembrane region" description="Helical" evidence="10">
    <location>
        <begin position="341"/>
        <end position="359"/>
    </location>
</feature>
<feature type="transmembrane region" description="Helical" evidence="10">
    <location>
        <begin position="21"/>
        <end position="41"/>
    </location>
</feature>
<evidence type="ECO:0000256" key="7">
    <source>
        <dbReference type="ARBA" id="ARBA00023303"/>
    </source>
</evidence>
<evidence type="ECO:0000256" key="3">
    <source>
        <dbReference type="ARBA" id="ARBA00022692"/>
    </source>
</evidence>
<feature type="domain" description="Potassium channel" evidence="11">
    <location>
        <begin position="159"/>
        <end position="219"/>
    </location>
</feature>
<feature type="region of interest" description="Disordered" evidence="9">
    <location>
        <begin position="48"/>
        <end position="79"/>
    </location>
</feature>
<dbReference type="PRINTS" id="PR01333">
    <property type="entry name" value="2POREKCHANEL"/>
</dbReference>
<feature type="transmembrane region" description="Helical" evidence="10">
    <location>
        <begin position="164"/>
        <end position="182"/>
    </location>
</feature>
<keyword evidence="13" id="KW-1185">Reference proteome</keyword>
<dbReference type="Proteomes" id="UP001201812">
    <property type="component" value="Unassembled WGS sequence"/>
</dbReference>
<feature type="compositionally biased region" description="Polar residues" evidence="9">
    <location>
        <begin position="48"/>
        <end position="57"/>
    </location>
</feature>
<evidence type="ECO:0000256" key="5">
    <source>
        <dbReference type="ARBA" id="ARBA00023065"/>
    </source>
</evidence>
<dbReference type="SUPFAM" id="SSF81324">
    <property type="entry name" value="Voltage-gated potassium channels"/>
    <property type="match status" value="2"/>
</dbReference>
<comment type="similarity">
    <text evidence="8">Belongs to the two pore domain potassium channel (TC 1.A.1.8) family.</text>
</comment>
<evidence type="ECO:0000259" key="11">
    <source>
        <dbReference type="Pfam" id="PF07885"/>
    </source>
</evidence>
<dbReference type="GO" id="GO:0022841">
    <property type="term" value="F:potassium ion leak channel activity"/>
    <property type="evidence" value="ECO:0007669"/>
    <property type="project" value="TreeGrafter"/>
</dbReference>
<dbReference type="Gene3D" id="1.10.287.70">
    <property type="match status" value="1"/>
</dbReference>
<keyword evidence="6 10" id="KW-0472">Membrane</keyword>
<comment type="caution">
    <text evidence="12">The sequence shown here is derived from an EMBL/GenBank/DDBJ whole genome shotgun (WGS) entry which is preliminary data.</text>
</comment>
<organism evidence="12 13">
    <name type="scientific">Ditylenchus destructor</name>
    <dbReference type="NCBI Taxonomy" id="166010"/>
    <lineage>
        <taxon>Eukaryota</taxon>
        <taxon>Metazoa</taxon>
        <taxon>Ecdysozoa</taxon>
        <taxon>Nematoda</taxon>
        <taxon>Chromadorea</taxon>
        <taxon>Rhabditida</taxon>
        <taxon>Tylenchina</taxon>
        <taxon>Tylenchomorpha</taxon>
        <taxon>Sphaerularioidea</taxon>
        <taxon>Anguinidae</taxon>
        <taxon>Anguininae</taxon>
        <taxon>Ditylenchus</taxon>
    </lineage>
</organism>
<feature type="domain" description="Potassium channel" evidence="11">
    <location>
        <begin position="346"/>
        <end position="420"/>
    </location>
</feature>
<evidence type="ECO:0000256" key="2">
    <source>
        <dbReference type="ARBA" id="ARBA00022448"/>
    </source>
</evidence>
<feature type="region of interest" description="Disordered" evidence="9">
    <location>
        <begin position="599"/>
        <end position="662"/>
    </location>
</feature>
<dbReference type="PANTHER" id="PTHR11003">
    <property type="entry name" value="POTASSIUM CHANNEL, SUBFAMILY K"/>
    <property type="match status" value="1"/>
</dbReference>
<evidence type="ECO:0000256" key="9">
    <source>
        <dbReference type="SAM" id="MobiDB-lite"/>
    </source>
</evidence>
<feature type="region of interest" description="Disordered" evidence="9">
    <location>
        <begin position="291"/>
        <end position="333"/>
    </location>
</feature>
<keyword evidence="5 8" id="KW-0406">Ion transport</keyword>
<feature type="compositionally biased region" description="Low complexity" evidence="9">
    <location>
        <begin position="637"/>
        <end position="654"/>
    </location>
</feature>
<dbReference type="GO" id="GO:0030322">
    <property type="term" value="P:stabilization of membrane potential"/>
    <property type="evidence" value="ECO:0007669"/>
    <property type="project" value="TreeGrafter"/>
</dbReference>
<feature type="transmembrane region" description="Helical" evidence="10">
    <location>
        <begin position="194"/>
        <end position="212"/>
    </location>
</feature>
<dbReference type="EMBL" id="JAKKPZ010000013">
    <property type="protein sequence ID" value="KAI1714307.1"/>
    <property type="molecule type" value="Genomic_DNA"/>
</dbReference>
<feature type="region of interest" description="Disordered" evidence="9">
    <location>
        <begin position="505"/>
        <end position="582"/>
    </location>
</feature>
<evidence type="ECO:0000256" key="8">
    <source>
        <dbReference type="RuleBase" id="RU003857"/>
    </source>
</evidence>
<dbReference type="PANTHER" id="PTHR11003:SF317">
    <property type="entry name" value="POTASSIUM CHANNEL DOMAIN-CONTAINING PROTEIN"/>
    <property type="match status" value="1"/>
</dbReference>
<evidence type="ECO:0000256" key="1">
    <source>
        <dbReference type="ARBA" id="ARBA00004141"/>
    </source>
</evidence>
<keyword evidence="7 8" id="KW-0407">Ion channel</keyword>
<feature type="transmembrane region" description="Helical" evidence="10">
    <location>
        <begin position="371"/>
        <end position="387"/>
    </location>
</feature>
<dbReference type="GO" id="GO:0005886">
    <property type="term" value="C:plasma membrane"/>
    <property type="evidence" value="ECO:0007669"/>
    <property type="project" value="TreeGrafter"/>
</dbReference>
<feature type="compositionally biased region" description="Polar residues" evidence="9">
    <location>
        <begin position="615"/>
        <end position="632"/>
    </location>
</feature>
<evidence type="ECO:0000256" key="10">
    <source>
        <dbReference type="SAM" id="Phobius"/>
    </source>
</evidence>
<dbReference type="AlphaFoldDB" id="A0AAD4R6Z8"/>
<evidence type="ECO:0000256" key="4">
    <source>
        <dbReference type="ARBA" id="ARBA00022989"/>
    </source>
</evidence>
<dbReference type="InterPro" id="IPR013099">
    <property type="entry name" value="K_chnl_dom"/>
</dbReference>
<evidence type="ECO:0000313" key="12">
    <source>
        <dbReference type="EMBL" id="KAI1714307.1"/>
    </source>
</evidence>
<proteinExistence type="inferred from homology"/>
<name>A0AAD4R6Z8_9BILA</name>
<evidence type="ECO:0000313" key="13">
    <source>
        <dbReference type="Proteomes" id="UP001201812"/>
    </source>
</evidence>
<dbReference type="InterPro" id="IPR003280">
    <property type="entry name" value="2pore_dom_K_chnl"/>
</dbReference>
<feature type="transmembrane region" description="Helical" evidence="10">
    <location>
        <begin position="393"/>
        <end position="416"/>
    </location>
</feature>